<feature type="transmembrane region" description="Helical" evidence="1">
    <location>
        <begin position="266"/>
        <end position="285"/>
    </location>
</feature>
<feature type="transmembrane region" description="Helical" evidence="1">
    <location>
        <begin position="116"/>
        <end position="133"/>
    </location>
</feature>
<sequence length="287" mass="31583">MDIVLATLVILSACLHPLWNTLIKKGDDQRIGFLGLTLGLVFITLIHTLLAGYDWGGAFQVWDGIVLSWIGQMCYGSGLVAVLRRGDLSAYYPIVRSTPLIVISFNFLILGQSYDLLIIIFVLMVLVGAFALLYRRGRKLLEDPITLGFAVLALCGTGIYTLADASLMQEIEAPVLMFLVNVMCFPSYCLLYWVIDRDNAAKRTFKAFLNRPLHYLLMAAICYCSYYLILYVFSEGADVAAVATVRQISIPISVLIGGLYLREGAVLRRLVASVVLAVGIVGIILNG</sequence>
<proteinExistence type="predicted"/>
<protein>
    <recommendedName>
        <fullName evidence="4">EamA domain-containing protein</fullName>
    </recommendedName>
</protein>
<feature type="transmembrane region" description="Helical" evidence="1">
    <location>
        <begin position="215"/>
        <end position="233"/>
    </location>
</feature>
<feature type="transmembrane region" description="Helical" evidence="1">
    <location>
        <begin position="145"/>
        <end position="163"/>
    </location>
</feature>
<keyword evidence="3" id="KW-1185">Reference proteome</keyword>
<keyword evidence="1" id="KW-0472">Membrane</keyword>
<feature type="transmembrane region" description="Helical" evidence="1">
    <location>
        <begin position="175"/>
        <end position="195"/>
    </location>
</feature>
<feature type="transmembrane region" description="Helical" evidence="1">
    <location>
        <begin position="90"/>
        <end position="110"/>
    </location>
</feature>
<evidence type="ECO:0000256" key="1">
    <source>
        <dbReference type="SAM" id="Phobius"/>
    </source>
</evidence>
<dbReference type="Proteomes" id="UP001597294">
    <property type="component" value="Unassembled WGS sequence"/>
</dbReference>
<dbReference type="EMBL" id="JBHUII010000001">
    <property type="protein sequence ID" value="MFD2205002.1"/>
    <property type="molecule type" value="Genomic_DNA"/>
</dbReference>
<feature type="transmembrane region" description="Helical" evidence="1">
    <location>
        <begin position="31"/>
        <end position="53"/>
    </location>
</feature>
<accession>A0ABW5BFX0</accession>
<evidence type="ECO:0000313" key="2">
    <source>
        <dbReference type="EMBL" id="MFD2205002.1"/>
    </source>
</evidence>
<feature type="transmembrane region" description="Helical" evidence="1">
    <location>
        <begin position="239"/>
        <end position="261"/>
    </location>
</feature>
<keyword evidence="1" id="KW-0812">Transmembrane</keyword>
<evidence type="ECO:0000313" key="3">
    <source>
        <dbReference type="Proteomes" id="UP001597294"/>
    </source>
</evidence>
<reference evidence="3" key="1">
    <citation type="journal article" date="2019" name="Int. J. Syst. Evol. Microbiol.">
        <title>The Global Catalogue of Microorganisms (GCM) 10K type strain sequencing project: providing services to taxonomists for standard genome sequencing and annotation.</title>
        <authorList>
            <consortium name="The Broad Institute Genomics Platform"/>
            <consortium name="The Broad Institute Genome Sequencing Center for Infectious Disease"/>
            <person name="Wu L."/>
            <person name="Ma J."/>
        </authorList>
    </citation>
    <scope>NUCLEOTIDE SEQUENCE [LARGE SCALE GENOMIC DNA]</scope>
    <source>
        <strain evidence="3">CGMCC 4.7192</strain>
    </source>
</reference>
<gene>
    <name evidence="2" type="ORF">ACFSKO_05255</name>
</gene>
<keyword evidence="1" id="KW-1133">Transmembrane helix</keyword>
<dbReference type="RefSeq" id="WP_380249128.1">
    <property type="nucleotide sequence ID" value="NZ_JBHUII010000001.1"/>
</dbReference>
<evidence type="ECO:0008006" key="4">
    <source>
        <dbReference type="Google" id="ProtNLM"/>
    </source>
</evidence>
<organism evidence="2 3">
    <name type="scientific">Kiloniella antarctica</name>
    <dbReference type="NCBI Taxonomy" id="1550907"/>
    <lineage>
        <taxon>Bacteria</taxon>
        <taxon>Pseudomonadati</taxon>
        <taxon>Pseudomonadota</taxon>
        <taxon>Alphaproteobacteria</taxon>
        <taxon>Rhodospirillales</taxon>
        <taxon>Kiloniellaceae</taxon>
        <taxon>Kiloniella</taxon>
    </lineage>
</organism>
<name>A0ABW5BFX0_9PROT</name>
<feature type="transmembrane region" description="Helical" evidence="1">
    <location>
        <begin position="65"/>
        <end position="83"/>
    </location>
</feature>
<comment type="caution">
    <text evidence="2">The sequence shown here is derived from an EMBL/GenBank/DDBJ whole genome shotgun (WGS) entry which is preliminary data.</text>
</comment>